<proteinExistence type="predicted"/>
<evidence type="ECO:0000313" key="3">
    <source>
        <dbReference type="Proteomes" id="UP000054166"/>
    </source>
</evidence>
<dbReference type="Proteomes" id="UP000054166">
    <property type="component" value="Unassembled WGS sequence"/>
</dbReference>
<reference evidence="2 3" key="1">
    <citation type="submission" date="2014-04" db="EMBL/GenBank/DDBJ databases">
        <authorList>
            <consortium name="DOE Joint Genome Institute"/>
            <person name="Kuo A."/>
            <person name="Tarkka M."/>
            <person name="Buscot F."/>
            <person name="Kohler A."/>
            <person name="Nagy L.G."/>
            <person name="Floudas D."/>
            <person name="Copeland A."/>
            <person name="Barry K.W."/>
            <person name="Cichocki N."/>
            <person name="Veneault-Fourrey C."/>
            <person name="LaButti K."/>
            <person name="Lindquist E.A."/>
            <person name="Lipzen A."/>
            <person name="Lundell T."/>
            <person name="Morin E."/>
            <person name="Murat C."/>
            <person name="Sun H."/>
            <person name="Tunlid A."/>
            <person name="Henrissat B."/>
            <person name="Grigoriev I.V."/>
            <person name="Hibbett D.S."/>
            <person name="Martin F."/>
            <person name="Nordberg H.P."/>
            <person name="Cantor M.N."/>
            <person name="Hua S.X."/>
        </authorList>
    </citation>
    <scope>NUCLEOTIDE SEQUENCE [LARGE SCALE GENOMIC DNA]</scope>
    <source>
        <strain evidence="2 3">F 1598</strain>
    </source>
</reference>
<feature type="compositionally biased region" description="Polar residues" evidence="1">
    <location>
        <begin position="205"/>
        <end position="216"/>
    </location>
</feature>
<dbReference type="HOGENOM" id="CLU_1240530_0_0_1"/>
<dbReference type="EMBL" id="KN832974">
    <property type="protein sequence ID" value="KIM89973.1"/>
    <property type="molecule type" value="Genomic_DNA"/>
</dbReference>
<feature type="region of interest" description="Disordered" evidence="1">
    <location>
        <begin position="152"/>
        <end position="223"/>
    </location>
</feature>
<keyword evidence="3" id="KW-1185">Reference proteome</keyword>
<reference evidence="3" key="2">
    <citation type="submission" date="2015-01" db="EMBL/GenBank/DDBJ databases">
        <title>Evolutionary Origins and Diversification of the Mycorrhizal Mutualists.</title>
        <authorList>
            <consortium name="DOE Joint Genome Institute"/>
            <consortium name="Mycorrhizal Genomics Consortium"/>
            <person name="Kohler A."/>
            <person name="Kuo A."/>
            <person name="Nagy L.G."/>
            <person name="Floudas D."/>
            <person name="Copeland A."/>
            <person name="Barry K.W."/>
            <person name="Cichocki N."/>
            <person name="Veneault-Fourrey C."/>
            <person name="LaButti K."/>
            <person name="Lindquist E.A."/>
            <person name="Lipzen A."/>
            <person name="Lundell T."/>
            <person name="Morin E."/>
            <person name="Murat C."/>
            <person name="Riley R."/>
            <person name="Ohm R."/>
            <person name="Sun H."/>
            <person name="Tunlid A."/>
            <person name="Henrissat B."/>
            <person name="Grigoriev I.V."/>
            <person name="Hibbett D.S."/>
            <person name="Martin F."/>
        </authorList>
    </citation>
    <scope>NUCLEOTIDE SEQUENCE [LARGE SCALE GENOMIC DNA]</scope>
    <source>
        <strain evidence="3">F 1598</strain>
    </source>
</reference>
<sequence>MSLPAGATAIDQSEGVYLTSDIAILNVNAMALGATRTACEQSVNETFSRTDDNQVVRHVTTRTVIAFEFIDPYPHSPYTPPRGMSLEETARVLLSGRIPREHGTPVSVATSPARSPVSSAASSPARSPTSTRAMMSRTPSPVLSIISIHTDSSAAGPDLTDTHTSSPGHLPEPTHTCTPAPAPSIISIHSDSSASGPNCGHVSTCDRSSSPESLTSVAVVAAP</sequence>
<organism evidence="2 3">
    <name type="scientific">Piloderma croceum (strain F 1598)</name>
    <dbReference type="NCBI Taxonomy" id="765440"/>
    <lineage>
        <taxon>Eukaryota</taxon>
        <taxon>Fungi</taxon>
        <taxon>Dikarya</taxon>
        <taxon>Basidiomycota</taxon>
        <taxon>Agaricomycotina</taxon>
        <taxon>Agaricomycetes</taxon>
        <taxon>Agaricomycetidae</taxon>
        <taxon>Atheliales</taxon>
        <taxon>Atheliaceae</taxon>
        <taxon>Piloderma</taxon>
    </lineage>
</organism>
<feature type="region of interest" description="Disordered" evidence="1">
    <location>
        <begin position="97"/>
        <end position="138"/>
    </location>
</feature>
<feature type="compositionally biased region" description="Low complexity" evidence="1">
    <location>
        <begin position="183"/>
        <end position="195"/>
    </location>
</feature>
<feature type="compositionally biased region" description="Low complexity" evidence="1">
    <location>
        <begin position="105"/>
        <end position="133"/>
    </location>
</feature>
<evidence type="ECO:0000313" key="2">
    <source>
        <dbReference type="EMBL" id="KIM89973.1"/>
    </source>
</evidence>
<dbReference type="AlphaFoldDB" id="A0A0C3BTT8"/>
<name>A0A0C3BTT8_PILCF</name>
<accession>A0A0C3BTT8</accession>
<dbReference type="InParanoid" id="A0A0C3BTT8"/>
<protein>
    <submittedName>
        <fullName evidence="2">Uncharacterized protein</fullName>
    </submittedName>
</protein>
<evidence type="ECO:0000256" key="1">
    <source>
        <dbReference type="SAM" id="MobiDB-lite"/>
    </source>
</evidence>
<gene>
    <name evidence="2" type="ORF">PILCRDRAFT_812765</name>
</gene>